<name>A0A9P4XXL7_CRYP1</name>
<evidence type="ECO:0008006" key="3">
    <source>
        <dbReference type="Google" id="ProtNLM"/>
    </source>
</evidence>
<reference evidence="1" key="1">
    <citation type="journal article" date="2020" name="Phytopathology">
        <title>Genome sequence of the chestnut blight fungus Cryphonectria parasitica EP155: A fundamental resource for an archetypical invasive plant pathogen.</title>
        <authorList>
            <person name="Crouch J.A."/>
            <person name="Dawe A."/>
            <person name="Aerts A."/>
            <person name="Barry K."/>
            <person name="Churchill A.C.L."/>
            <person name="Grimwood J."/>
            <person name="Hillman B."/>
            <person name="Milgroom M.G."/>
            <person name="Pangilinan J."/>
            <person name="Smith M."/>
            <person name="Salamov A."/>
            <person name="Schmutz J."/>
            <person name="Yadav J."/>
            <person name="Grigoriev I.V."/>
            <person name="Nuss D."/>
        </authorList>
    </citation>
    <scope>NUCLEOTIDE SEQUENCE</scope>
    <source>
        <strain evidence="1">EP155</strain>
    </source>
</reference>
<dbReference type="RefSeq" id="XP_040773636.1">
    <property type="nucleotide sequence ID" value="XM_040924297.1"/>
</dbReference>
<proteinExistence type="predicted"/>
<dbReference type="InterPro" id="IPR014752">
    <property type="entry name" value="Arrestin-like_C"/>
</dbReference>
<dbReference type="Proteomes" id="UP000803844">
    <property type="component" value="Unassembled WGS sequence"/>
</dbReference>
<keyword evidence="2" id="KW-1185">Reference proteome</keyword>
<dbReference type="AlphaFoldDB" id="A0A9P4XXL7"/>
<dbReference type="EMBL" id="MU032350">
    <property type="protein sequence ID" value="KAF3762657.1"/>
    <property type="molecule type" value="Genomic_DNA"/>
</dbReference>
<dbReference type="GeneID" id="63841426"/>
<organism evidence="1 2">
    <name type="scientific">Cryphonectria parasitica (strain ATCC 38755 / EP155)</name>
    <dbReference type="NCBI Taxonomy" id="660469"/>
    <lineage>
        <taxon>Eukaryota</taxon>
        <taxon>Fungi</taxon>
        <taxon>Dikarya</taxon>
        <taxon>Ascomycota</taxon>
        <taxon>Pezizomycotina</taxon>
        <taxon>Sordariomycetes</taxon>
        <taxon>Sordariomycetidae</taxon>
        <taxon>Diaporthales</taxon>
        <taxon>Cryphonectriaceae</taxon>
        <taxon>Cryphonectria-Endothia species complex</taxon>
        <taxon>Cryphonectria</taxon>
    </lineage>
</organism>
<evidence type="ECO:0000313" key="2">
    <source>
        <dbReference type="Proteomes" id="UP000803844"/>
    </source>
</evidence>
<evidence type="ECO:0000313" key="1">
    <source>
        <dbReference type="EMBL" id="KAF3762657.1"/>
    </source>
</evidence>
<dbReference type="OrthoDB" id="2333384at2759"/>
<gene>
    <name evidence="1" type="ORF">M406DRAFT_46229</name>
</gene>
<dbReference type="Gene3D" id="2.60.40.640">
    <property type="match status" value="1"/>
</dbReference>
<accession>A0A9P4XXL7</accession>
<comment type="caution">
    <text evidence="1">The sequence shown here is derived from an EMBL/GenBank/DDBJ whole genome shotgun (WGS) entry which is preliminary data.</text>
</comment>
<protein>
    <recommendedName>
        <fullName evidence="3">Arrestin-like N-terminal domain-containing protein</fullName>
    </recommendedName>
</protein>
<sequence length="411" mass="45796">MPPAYRKTGADLDIQIDDNGRLFRPGDFITGRVSRRSHMVSPMSTVEVKLRGRAKVKLGKTRYNGQSSHTTYYRGRFNFFGNETRQHLYHGPVHVPQEGPGESWEFAIQIPLHASPEVLLGGHRDADSSFLSLNKYTVTSTPLPSTFYDRGRQLSTKYETYVEYSLEASLVQQGSHGASYTATFLIPIRALSLPQGRDLPALTKRSLPGRVVSQRLVPGMEDVDLSFKQKTQKFFHSSKVPYLGLVAEMTCLGGIQLGAQVSLKFKIRPDRRNTSEVIHGVPQTAVVTEFELVLKARTQVVAPGTWHPCDTDSKTANDLHAVLLMKIEWDPKASDPVDVGSLFDLRIHSRYATALGKRVSESGQSAIYPSFTTWCIKHDHILEYKMKVLIAGELVKFEGQTPVVVLAPADT</sequence>